<reference evidence="2 3" key="1">
    <citation type="journal article" date="2013" name="Genome Announc.">
        <title>Complete Genome Sequence of the Carbazole Degrader Pseudomonas resinovorans Strain CA10 (NBRC 106553).</title>
        <authorList>
            <person name="Shintani M."/>
            <person name="Hosoyama A."/>
            <person name="Ohji S."/>
            <person name="Tsuchikane K."/>
            <person name="Takarada H."/>
            <person name="Yamazoe A."/>
            <person name="Fujita N."/>
            <person name="Nojiri H."/>
        </authorList>
    </citation>
    <scope>NUCLEOTIDE SEQUENCE [LARGE SCALE GENOMIC DNA]</scope>
    <source>
        <strain evidence="2 3">NBRC 106553</strain>
    </source>
</reference>
<dbReference type="eggNOG" id="COG2030">
    <property type="taxonomic scope" value="Bacteria"/>
</dbReference>
<dbReference type="PANTHER" id="PTHR43664">
    <property type="entry name" value="MONOAMINE OXIDASE-RELATED"/>
    <property type="match status" value="1"/>
</dbReference>
<evidence type="ECO:0000313" key="3">
    <source>
        <dbReference type="Proteomes" id="UP000015503"/>
    </source>
</evidence>
<dbReference type="RefSeq" id="WP_016492232.1">
    <property type="nucleotide sequence ID" value="NC_021499.1"/>
</dbReference>
<evidence type="ECO:0000259" key="1">
    <source>
        <dbReference type="Pfam" id="PF01575"/>
    </source>
</evidence>
<sequence length="154" mass="16701">MMEAASGAKPLYLDDLAVGDVFISDTHPLDAQQIVQFASQFDPQPFHLDADAAQDTFFQGLAASGWHTTAITMRLIVQSLPLARGVIGAGAEVSWPQPTRPGDVLQVTSRIIEIIPSRSKPDRGLIVVECITSNQAGQVLQRMVTKVLCFRKEG</sequence>
<dbReference type="Pfam" id="PF01575">
    <property type="entry name" value="MaoC_dehydratas"/>
    <property type="match status" value="1"/>
</dbReference>
<evidence type="ECO:0000313" key="2">
    <source>
        <dbReference type="EMBL" id="BAN48036.1"/>
    </source>
</evidence>
<dbReference type="Proteomes" id="UP000015503">
    <property type="component" value="Chromosome"/>
</dbReference>
<feature type="domain" description="MaoC-like" evidence="1">
    <location>
        <begin position="25"/>
        <end position="113"/>
    </location>
</feature>
<keyword evidence="3" id="KW-1185">Reference proteome</keyword>
<gene>
    <name evidence="2" type="ORF">PCA10_23040</name>
</gene>
<dbReference type="CDD" id="cd03454">
    <property type="entry name" value="YdeM"/>
    <property type="match status" value="1"/>
</dbReference>
<dbReference type="Gene3D" id="3.10.129.10">
    <property type="entry name" value="Hotdog Thioesterase"/>
    <property type="match status" value="1"/>
</dbReference>
<dbReference type="PATRIC" id="fig|1245471.3.peg.2328"/>
<protein>
    <submittedName>
        <fullName evidence="2">Putative LysR family transcriptional regulator</fullName>
    </submittedName>
</protein>
<dbReference type="STRING" id="1245471.PCA10_23040"/>
<dbReference type="PANTHER" id="PTHR43664:SF1">
    <property type="entry name" value="BETA-METHYLMALYL-COA DEHYDRATASE"/>
    <property type="match status" value="1"/>
</dbReference>
<accession>S6AUP3</accession>
<dbReference type="SUPFAM" id="SSF54637">
    <property type="entry name" value="Thioesterase/thiol ester dehydrase-isomerase"/>
    <property type="match status" value="1"/>
</dbReference>
<dbReference type="InterPro" id="IPR029069">
    <property type="entry name" value="HotDog_dom_sf"/>
</dbReference>
<dbReference type="InterPro" id="IPR002539">
    <property type="entry name" value="MaoC-like_dom"/>
</dbReference>
<dbReference type="InterPro" id="IPR052342">
    <property type="entry name" value="MCH/BMMD"/>
</dbReference>
<proteinExistence type="predicted"/>
<dbReference type="EMBL" id="AP013068">
    <property type="protein sequence ID" value="BAN48036.1"/>
    <property type="molecule type" value="Genomic_DNA"/>
</dbReference>
<dbReference type="HOGENOM" id="CLU_094876_1_0_6"/>
<dbReference type="AlphaFoldDB" id="S6AUP3"/>
<name>S6AUP3_METRE</name>
<dbReference type="KEGG" id="pre:PCA10_23040"/>
<organism evidence="2 3">
    <name type="scientific">Metapseudomonas resinovorans NBRC 106553</name>
    <dbReference type="NCBI Taxonomy" id="1245471"/>
    <lineage>
        <taxon>Bacteria</taxon>
        <taxon>Pseudomonadati</taxon>
        <taxon>Pseudomonadota</taxon>
        <taxon>Gammaproteobacteria</taxon>
        <taxon>Pseudomonadales</taxon>
        <taxon>Pseudomonadaceae</taxon>
        <taxon>Metapseudomonas</taxon>
    </lineage>
</organism>